<dbReference type="Proteomes" id="UP000095601">
    <property type="component" value="Unassembled WGS sequence"/>
</dbReference>
<evidence type="ECO:0000256" key="2">
    <source>
        <dbReference type="ARBA" id="ARBA00004613"/>
    </source>
</evidence>
<dbReference type="Gene3D" id="3.50.30.30">
    <property type="match status" value="1"/>
</dbReference>
<dbReference type="OrthoDB" id="5377264at2"/>
<evidence type="ECO:0000256" key="8">
    <source>
        <dbReference type="ARBA" id="ARBA00022801"/>
    </source>
</evidence>
<dbReference type="EC" id="3.4.24.-" evidence="14"/>
<dbReference type="AlphaFoldDB" id="A0A1E5UHM7"/>
<comment type="caution">
    <text evidence="14">The sequence shown here is derived from an EMBL/GenBank/DDBJ whole genome shotgun (WGS) entry which is preliminary data.</text>
</comment>
<dbReference type="STRING" id="237258.SAMN04489756_10275"/>
<dbReference type="InterPro" id="IPR026444">
    <property type="entry name" value="Secre_tail"/>
</dbReference>
<keyword evidence="7" id="KW-0732">Signal</keyword>
<dbReference type="GO" id="GO:0004222">
    <property type="term" value="F:metalloendopeptidase activity"/>
    <property type="evidence" value="ECO:0007669"/>
    <property type="project" value="InterPro"/>
</dbReference>
<keyword evidence="8 14" id="KW-0378">Hydrolase</keyword>
<dbReference type="Pfam" id="PF18962">
    <property type="entry name" value="Por_Secre_tail"/>
    <property type="match status" value="1"/>
</dbReference>
<dbReference type="Gene3D" id="1.10.390.10">
    <property type="entry name" value="Neutral Protease Domain 2"/>
    <property type="match status" value="1"/>
</dbReference>
<comment type="similarity">
    <text evidence="3">Belongs to the peptidase M36 family.</text>
</comment>
<dbReference type="EMBL" id="MKGI01000005">
    <property type="protein sequence ID" value="OEL12391.1"/>
    <property type="molecule type" value="Genomic_DNA"/>
</dbReference>
<keyword evidence="15" id="KW-1185">Reference proteome</keyword>
<dbReference type="GO" id="GO:0006508">
    <property type="term" value="P:proteolysis"/>
    <property type="evidence" value="ECO:0007669"/>
    <property type="project" value="UniProtKB-KW"/>
</dbReference>
<evidence type="ECO:0000313" key="14">
    <source>
        <dbReference type="EMBL" id="OEL12391.1"/>
    </source>
</evidence>
<keyword evidence="4" id="KW-0964">Secreted</keyword>
<proteinExistence type="inferred from homology"/>
<keyword evidence="10" id="KW-0482">Metalloprotease</keyword>
<dbReference type="InterPro" id="IPR027268">
    <property type="entry name" value="Peptidase_M4/M1_CTD_sf"/>
</dbReference>
<evidence type="ECO:0000256" key="5">
    <source>
        <dbReference type="ARBA" id="ARBA00022670"/>
    </source>
</evidence>
<gene>
    <name evidence="14" type="ORF">BHF72_1145</name>
</gene>
<dbReference type="InterPro" id="IPR050371">
    <property type="entry name" value="Fungal_virulence_M36"/>
</dbReference>
<dbReference type="SUPFAM" id="SSF55486">
    <property type="entry name" value="Metalloproteases ('zincins'), catalytic domain"/>
    <property type="match status" value="1"/>
</dbReference>
<evidence type="ECO:0000256" key="9">
    <source>
        <dbReference type="ARBA" id="ARBA00022833"/>
    </source>
</evidence>
<dbReference type="CDD" id="cd09596">
    <property type="entry name" value="M36"/>
    <property type="match status" value="1"/>
</dbReference>
<reference evidence="14 15" key="1">
    <citation type="submission" date="2016-09" db="EMBL/GenBank/DDBJ databases">
        <authorList>
            <person name="Capua I."/>
            <person name="De Benedictis P."/>
            <person name="Joannis T."/>
            <person name="Lombin L.H."/>
            <person name="Cattoli G."/>
        </authorList>
    </citation>
    <scope>NUCLEOTIDE SEQUENCE [LARGE SCALE GENOMIC DNA]</scope>
    <source>
        <strain evidence="14 15">NRS-1</strain>
    </source>
</reference>
<dbReference type="InterPro" id="IPR001842">
    <property type="entry name" value="Peptidase_M36"/>
</dbReference>
<dbReference type="Gene3D" id="3.10.170.10">
    <property type="match status" value="1"/>
</dbReference>
<keyword evidence="11" id="KW-0865">Zymogen</keyword>
<evidence type="ECO:0000259" key="13">
    <source>
        <dbReference type="Pfam" id="PF18962"/>
    </source>
</evidence>
<dbReference type="PATRIC" id="fig|237258.4.peg.2151"/>
<feature type="domain" description="PA" evidence="12">
    <location>
        <begin position="437"/>
        <end position="520"/>
    </location>
</feature>
<organism evidence="14 15">
    <name type="scientific">Cloacibacterium normanense</name>
    <dbReference type="NCBI Taxonomy" id="237258"/>
    <lineage>
        <taxon>Bacteria</taxon>
        <taxon>Pseudomonadati</taxon>
        <taxon>Bacteroidota</taxon>
        <taxon>Flavobacteriia</taxon>
        <taxon>Flavobacteriales</taxon>
        <taxon>Weeksellaceae</taxon>
    </lineage>
</organism>
<evidence type="ECO:0000256" key="1">
    <source>
        <dbReference type="ARBA" id="ARBA00001947"/>
    </source>
</evidence>
<evidence type="ECO:0000256" key="6">
    <source>
        <dbReference type="ARBA" id="ARBA00022723"/>
    </source>
</evidence>
<dbReference type="KEGG" id="cnr:EB819_06355"/>
<dbReference type="SUPFAM" id="SSF52025">
    <property type="entry name" value="PA domain"/>
    <property type="match status" value="1"/>
</dbReference>
<evidence type="ECO:0000256" key="10">
    <source>
        <dbReference type="ARBA" id="ARBA00023049"/>
    </source>
</evidence>
<dbReference type="Pfam" id="PF02128">
    <property type="entry name" value="Peptidase_M36"/>
    <property type="match status" value="1"/>
</dbReference>
<evidence type="ECO:0000256" key="4">
    <source>
        <dbReference type="ARBA" id="ARBA00022525"/>
    </source>
</evidence>
<feature type="domain" description="Secretion system C-terminal sorting" evidence="13">
    <location>
        <begin position="794"/>
        <end position="867"/>
    </location>
</feature>
<comment type="cofactor">
    <cofactor evidence="1">
        <name>Zn(2+)</name>
        <dbReference type="ChEBI" id="CHEBI:29105"/>
    </cofactor>
</comment>
<dbReference type="PANTHER" id="PTHR33478">
    <property type="entry name" value="EXTRACELLULAR METALLOPROTEINASE MEP"/>
    <property type="match status" value="1"/>
</dbReference>
<evidence type="ECO:0000256" key="3">
    <source>
        <dbReference type="ARBA" id="ARBA00006006"/>
    </source>
</evidence>
<comment type="subcellular location">
    <subcellularLocation>
        <location evidence="2">Secreted</location>
    </subcellularLocation>
</comment>
<dbReference type="GO" id="GO:0008270">
    <property type="term" value="F:zinc ion binding"/>
    <property type="evidence" value="ECO:0007669"/>
    <property type="project" value="InterPro"/>
</dbReference>
<protein>
    <submittedName>
        <fullName evidence="14">Extracellular metalloase 4 domain protein</fullName>
        <ecNumber evidence="14">3.4.24.-</ecNumber>
    </submittedName>
</protein>
<dbReference type="NCBIfam" id="TIGR04183">
    <property type="entry name" value="Por_Secre_tail"/>
    <property type="match status" value="1"/>
</dbReference>
<dbReference type="PANTHER" id="PTHR33478:SF1">
    <property type="entry name" value="EXTRACELLULAR METALLOPROTEINASE MEP"/>
    <property type="match status" value="1"/>
</dbReference>
<keyword evidence="9" id="KW-0862">Zinc</keyword>
<dbReference type="RefSeq" id="WP_069796659.1">
    <property type="nucleotide sequence ID" value="NZ_CP034157.1"/>
</dbReference>
<dbReference type="NCBIfam" id="NF038113">
    <property type="entry name" value="T9SSA_dep_M36"/>
    <property type="match status" value="1"/>
</dbReference>
<evidence type="ECO:0000313" key="15">
    <source>
        <dbReference type="Proteomes" id="UP000095601"/>
    </source>
</evidence>
<evidence type="ECO:0000256" key="11">
    <source>
        <dbReference type="ARBA" id="ARBA00023145"/>
    </source>
</evidence>
<evidence type="ECO:0000256" key="7">
    <source>
        <dbReference type="ARBA" id="ARBA00022729"/>
    </source>
</evidence>
<dbReference type="InterPro" id="IPR046450">
    <property type="entry name" value="PA_dom_sf"/>
</dbReference>
<evidence type="ECO:0000259" key="12">
    <source>
        <dbReference type="Pfam" id="PF02225"/>
    </source>
</evidence>
<dbReference type="GO" id="GO:0005615">
    <property type="term" value="C:extracellular space"/>
    <property type="evidence" value="ECO:0007669"/>
    <property type="project" value="InterPro"/>
</dbReference>
<dbReference type="InterPro" id="IPR003137">
    <property type="entry name" value="PA_domain"/>
</dbReference>
<accession>A0A1E5UHM7</accession>
<keyword evidence="6" id="KW-0479">Metal-binding</keyword>
<name>A0A1E5UHM7_9FLAO</name>
<dbReference type="CDD" id="cd04818">
    <property type="entry name" value="PA_subtilisin_1"/>
    <property type="match status" value="1"/>
</dbReference>
<dbReference type="Pfam" id="PF02225">
    <property type="entry name" value="PA"/>
    <property type="match status" value="1"/>
</dbReference>
<sequence>MRKEIYYLTFGALLCSNLLAAQKNEEILKNYFNNSAKYRSLKSANKEFAIKTEDYSTSMKSTVLQVQQTFLGVPVYNSYGNVLIKNEKLLSINENFYKSSIVSKQEKADNVEIIFSKVLNNASIEKGTYSLSEKGKPNSVFFKKVYFPLDNELKLAYLYQFEEEGSSNYWSIVADATSGEIFEKQNLNLSCRFDGNHDKHEEHEINKFVKPENKPFESTLSFLSPDNASYRVYALPVEAPSFGVRTLVTNPWDLTVSPEGWHSDGTNHYTYTRGNNVYAYTDVTNTNTASVENATDGGASRIFDFPIDLTQYHTTYKDAAVTNLFYMNNKIHDIMYKFGFNETWRNFQTTNFTTLGSGNDAVNAEARDASEATTQKLNNANFATPADGSSPRMQMYLWDPASVNRLVYNAPSTFASRKPDTKDAAFGPALTNARITANVALTTPVDGCTAISENLYGKIALIQRGSCNFTVKVKNAQNNGAVAAIIYNAPTSAYIGQMGGVDTTVTIPSILIENSEGVAIANQLSRTPVNVTISDDETKHIYIDADLDNGIIAHEYGHGVSNRLIGTTATCLNQYNSNEQMGEGWSDFLALMMTNQPGDTASVPRGVGTFSSAEATNGLGIRPAKYSPNFTINNYTYGRTNGMSFSDGSSNVHSIGFVWATMLWDLHWKYVEKYGYSSDVTANPNSGSARVLQLVTDAMKVTACSPTFIDGRDAILQAELSTTEGTDKCMIWGVFAKRGLGVKASAGLKKSITPVNSTNMIAALNDQVEDFTYPAECSSSLTSEEVTLNKEVQIYPNPAKNEIFIKSNSLAIGETIISVYDATGKLVISEKKNLKSQNTVDTSRLSNGIYIIKGEGIGVNFSQKIIIEK</sequence>
<keyword evidence="5" id="KW-0645">Protease</keyword>